<organism evidence="1 2">
    <name type="scientific">Purpureocillium lilacinum</name>
    <name type="common">Paecilomyces lilacinus</name>
    <dbReference type="NCBI Taxonomy" id="33203"/>
    <lineage>
        <taxon>Eukaryota</taxon>
        <taxon>Fungi</taxon>
        <taxon>Dikarya</taxon>
        <taxon>Ascomycota</taxon>
        <taxon>Pezizomycotina</taxon>
        <taxon>Sordariomycetes</taxon>
        <taxon>Hypocreomycetidae</taxon>
        <taxon>Hypocreales</taxon>
        <taxon>Ophiocordycipitaceae</taxon>
        <taxon>Purpureocillium</taxon>
    </lineage>
</organism>
<evidence type="ECO:0000313" key="1">
    <source>
        <dbReference type="EMBL" id="KAL3958199.1"/>
    </source>
</evidence>
<proteinExistence type="predicted"/>
<protein>
    <submittedName>
        <fullName evidence="1">Uncharacterized protein</fullName>
    </submittedName>
</protein>
<dbReference type="Proteomes" id="UP001638806">
    <property type="component" value="Unassembled WGS sequence"/>
</dbReference>
<sequence>MHVLKISLETPDPIELFRSLAHFMMQLSSLALLGISALCLAISLPDNITDGVFAVTTDDNGNEIHERISGPIVTLDNAPPPHRVDGSRDVSTASRTVIFHTWCGCGIGLDHGQCDAAVADLKNQLGRNAREWWTATAWYSIRGGVVAFACNPGSGRTWAADFLVGETLEAVTKKCGWYIAGTGLREVINSGDDEALIGYMRHHPGLDFCKASTSSPVNHC</sequence>
<accession>A0ACC4DRN6</accession>
<name>A0ACC4DRN6_PURLI</name>
<evidence type="ECO:0000313" key="2">
    <source>
        <dbReference type="Proteomes" id="UP001638806"/>
    </source>
</evidence>
<keyword evidence="2" id="KW-1185">Reference proteome</keyword>
<dbReference type="EMBL" id="JBGNUJ010000006">
    <property type="protein sequence ID" value="KAL3958199.1"/>
    <property type="molecule type" value="Genomic_DNA"/>
</dbReference>
<comment type="caution">
    <text evidence="1">The sequence shown here is derived from an EMBL/GenBank/DDBJ whole genome shotgun (WGS) entry which is preliminary data.</text>
</comment>
<reference evidence="1" key="1">
    <citation type="submission" date="2024-12" db="EMBL/GenBank/DDBJ databases">
        <title>Comparative genomics and development of molecular markers within Purpureocillium lilacinum and among Purpureocillium species.</title>
        <authorList>
            <person name="Yeh Z.-Y."/>
            <person name="Ni N.-T."/>
            <person name="Lo P.-H."/>
            <person name="Mushyakhwo K."/>
            <person name="Lin C.-F."/>
            <person name="Nai Y.-S."/>
        </authorList>
    </citation>
    <scope>NUCLEOTIDE SEQUENCE</scope>
    <source>
        <strain evidence="1">NCHU-NPUST-175</strain>
    </source>
</reference>
<gene>
    <name evidence="1" type="ORF">ACCO45_006361</name>
</gene>